<reference evidence="1 2" key="1">
    <citation type="submission" date="2018-02" db="EMBL/GenBank/DDBJ databases">
        <title>Complete genome sequencing of Faecalibacterium prausnitzii strains isolated from the human gut.</title>
        <authorList>
            <person name="Fitzgerald B.C."/>
            <person name="Shkoporov A.N."/>
            <person name="Ross P.R."/>
            <person name="Hill C."/>
        </authorList>
    </citation>
    <scope>NUCLEOTIDE SEQUENCE [LARGE SCALE GENOMIC DNA]</scope>
    <source>
        <strain evidence="1 2">APC923/61-1</strain>
    </source>
</reference>
<sequence>MKLTMLGTGNALVTECYNTCFVLSDGNDHFMVDGGGGMTVLHQLKYAGLDWRQMRTIFVTHKHIDHLLGIIWMMRMICQHMREGTYEGEATIYAHDEVIALLRDLAGKLLQKKELPFLDSRLHLIAVADGEEKTILGRKTTFFDIGSTKAKQYGFCMELGGGEKLTCCGDEPYNECEKQYAEHSTWLLHEAFCLHGQADLFHPYEKHHSTVKDAAELAESLGVKNLLLYHTEDKNIARRKELYTAEGRQYFHGNLFVPEDLEVIEL</sequence>
<protein>
    <submittedName>
        <fullName evidence="1">MBL fold metallo-hydrolase</fullName>
    </submittedName>
</protein>
<dbReference type="OrthoDB" id="9794898at2"/>
<dbReference type="GO" id="GO:0042781">
    <property type="term" value="F:3'-tRNA processing endoribonuclease activity"/>
    <property type="evidence" value="ECO:0007669"/>
    <property type="project" value="TreeGrafter"/>
</dbReference>
<gene>
    <name evidence="1" type="ORF">C4N22_05120</name>
</gene>
<organism evidence="1 2">
    <name type="scientific">Faecalibacterium prausnitzii</name>
    <dbReference type="NCBI Taxonomy" id="853"/>
    <lineage>
        <taxon>Bacteria</taxon>
        <taxon>Bacillati</taxon>
        <taxon>Bacillota</taxon>
        <taxon>Clostridia</taxon>
        <taxon>Eubacteriales</taxon>
        <taxon>Oscillospiraceae</taxon>
        <taxon>Faecalibacterium</taxon>
    </lineage>
</organism>
<accession>A0A329UHP2</accession>
<evidence type="ECO:0000313" key="1">
    <source>
        <dbReference type="EMBL" id="RAW60278.1"/>
    </source>
</evidence>
<dbReference type="Pfam" id="PF23023">
    <property type="entry name" value="Anti-Pycsar_Apyc1"/>
    <property type="match status" value="1"/>
</dbReference>
<dbReference type="InterPro" id="IPR036866">
    <property type="entry name" value="RibonucZ/Hydroxyglut_hydro"/>
</dbReference>
<dbReference type="EMBL" id="PRLE01000002">
    <property type="protein sequence ID" value="RAW60278.1"/>
    <property type="molecule type" value="Genomic_DNA"/>
</dbReference>
<dbReference type="Gene3D" id="3.60.15.10">
    <property type="entry name" value="Ribonuclease Z/Hydroxyacylglutathione hydrolase-like"/>
    <property type="match status" value="1"/>
</dbReference>
<proteinExistence type="predicted"/>
<dbReference type="AlphaFoldDB" id="A0A329UHP2"/>
<dbReference type="PANTHER" id="PTHR46018:SF7">
    <property type="entry name" value="RIBONUCLEASE Z"/>
    <property type="match status" value="1"/>
</dbReference>
<evidence type="ECO:0000313" key="2">
    <source>
        <dbReference type="Proteomes" id="UP000250583"/>
    </source>
</evidence>
<name>A0A329UHP2_9FIRM</name>
<keyword evidence="1" id="KW-0378">Hydrolase</keyword>
<dbReference type="RefSeq" id="WP_112148215.1">
    <property type="nucleotide sequence ID" value="NZ_PRLE01000002.1"/>
</dbReference>
<dbReference type="Proteomes" id="UP000250583">
    <property type="component" value="Unassembled WGS sequence"/>
</dbReference>
<comment type="caution">
    <text evidence="1">The sequence shown here is derived from an EMBL/GenBank/DDBJ whole genome shotgun (WGS) entry which is preliminary data.</text>
</comment>
<dbReference type="SUPFAM" id="SSF56281">
    <property type="entry name" value="Metallo-hydrolase/oxidoreductase"/>
    <property type="match status" value="1"/>
</dbReference>
<dbReference type="PANTHER" id="PTHR46018">
    <property type="entry name" value="ZINC PHOSPHODIESTERASE ELAC PROTEIN 1"/>
    <property type="match status" value="1"/>
</dbReference>